<dbReference type="InterPro" id="IPR011990">
    <property type="entry name" value="TPR-like_helical_dom_sf"/>
</dbReference>
<dbReference type="PROSITE" id="PS51375">
    <property type="entry name" value="PPR"/>
    <property type="match status" value="1"/>
</dbReference>
<comment type="subcellular location">
    <subcellularLocation>
        <location evidence="1">Mitochondrion</location>
    </subcellularLocation>
</comment>
<evidence type="ECO:0008006" key="9">
    <source>
        <dbReference type="Google" id="ProtNLM"/>
    </source>
</evidence>
<evidence type="ECO:0000256" key="4">
    <source>
        <dbReference type="ARBA" id="ARBA00022946"/>
    </source>
</evidence>
<proteinExistence type="inferred from homology"/>
<reference evidence="7" key="1">
    <citation type="submission" date="2017-07" db="EMBL/GenBank/DDBJ databases">
        <title>Taro Niue Genome Assembly and Annotation.</title>
        <authorList>
            <person name="Atibalentja N."/>
            <person name="Keating K."/>
            <person name="Fields C.J."/>
        </authorList>
    </citation>
    <scope>NUCLEOTIDE SEQUENCE</scope>
    <source>
        <strain evidence="7">Niue_2</strain>
        <tissue evidence="7">Leaf</tissue>
    </source>
</reference>
<accession>A0A843UED9</accession>
<evidence type="ECO:0000256" key="5">
    <source>
        <dbReference type="ARBA" id="ARBA00023128"/>
    </source>
</evidence>
<comment type="caution">
    <text evidence="7">The sequence shown here is derived from an EMBL/GenBank/DDBJ whole genome shotgun (WGS) entry which is preliminary data.</text>
</comment>
<comment type="similarity">
    <text evidence="2">Belongs to the PPR family. P subfamily.</text>
</comment>
<dbReference type="NCBIfam" id="TIGR00756">
    <property type="entry name" value="PPR"/>
    <property type="match status" value="2"/>
</dbReference>
<protein>
    <recommendedName>
        <fullName evidence="9">Pentatricopeptide repeat-containing protein</fullName>
    </recommendedName>
</protein>
<sequence>MDRAAFSSLDRLHRALRRSQGLHESLHAAICRRNRWYSAAKPASGGMGLFSRVFPLGHPSISILPELDSWAKGKKDIRPAELNHLLRELRKRNRLKQALEVSEWMKEKGVYSYLPSDHAVRLDLIGRVHGLGPAEIYFNSLDGTDKTDKAHGALLNCYVRECLVEKSLSHMKKMKELGFASNALPYNNIMTLYTNTGQHEKVPSVLAEMKENGVLPDNFSYRICINSYGSKSDIAEMEKVLDEMAQQPQIVVDWNTYASVANSYVKANLPEKALAALKKSEEKIDKKNGLCYNQLISLYSNLKKKTDMWRLWKLQKQVCKKHINRDYTTMLRALVKLGELEEAATLLKEWESSGNSFDFRVPNVVLVGYRQKGLIDKAEAMLEEFVNKGKTPLPSSWGILARAFKEKGEMKKAFNCMEKALSSYVTNEGWVPNPTVVASILKWLGDEAGVEDTGNFVDLLKRIMPANRMMYHALIKANIRAGNEVNELLDNMKAEGIEEDESTKEILKLKESH</sequence>
<name>A0A843UED9_COLES</name>
<dbReference type="AlphaFoldDB" id="A0A843UED9"/>
<evidence type="ECO:0000313" key="8">
    <source>
        <dbReference type="Proteomes" id="UP000652761"/>
    </source>
</evidence>
<evidence type="ECO:0000256" key="2">
    <source>
        <dbReference type="ARBA" id="ARBA00007626"/>
    </source>
</evidence>
<dbReference type="InterPro" id="IPR002885">
    <property type="entry name" value="PPR_rpt"/>
</dbReference>
<keyword evidence="4" id="KW-0809">Transit peptide</keyword>
<dbReference type="Pfam" id="PF13041">
    <property type="entry name" value="PPR_2"/>
    <property type="match status" value="1"/>
</dbReference>
<dbReference type="SUPFAM" id="SSF48452">
    <property type="entry name" value="TPR-like"/>
    <property type="match status" value="1"/>
</dbReference>
<evidence type="ECO:0000256" key="6">
    <source>
        <dbReference type="PROSITE-ProRule" id="PRU00708"/>
    </source>
</evidence>
<dbReference type="GO" id="GO:0003729">
    <property type="term" value="F:mRNA binding"/>
    <property type="evidence" value="ECO:0007669"/>
    <property type="project" value="UniProtKB-ARBA"/>
</dbReference>
<evidence type="ECO:0000313" key="7">
    <source>
        <dbReference type="EMBL" id="MQL84182.1"/>
    </source>
</evidence>
<dbReference type="SMR" id="A0A843UED9"/>
<keyword evidence="3" id="KW-0677">Repeat</keyword>
<dbReference type="Pfam" id="PF01535">
    <property type="entry name" value="PPR"/>
    <property type="match status" value="4"/>
</dbReference>
<evidence type="ECO:0000256" key="1">
    <source>
        <dbReference type="ARBA" id="ARBA00004173"/>
    </source>
</evidence>
<keyword evidence="5" id="KW-0496">Mitochondrion</keyword>
<dbReference type="Proteomes" id="UP000652761">
    <property type="component" value="Unassembled WGS sequence"/>
</dbReference>
<evidence type="ECO:0000256" key="3">
    <source>
        <dbReference type="ARBA" id="ARBA00022737"/>
    </source>
</evidence>
<keyword evidence="8" id="KW-1185">Reference proteome</keyword>
<dbReference type="GO" id="GO:0005739">
    <property type="term" value="C:mitochondrion"/>
    <property type="evidence" value="ECO:0007669"/>
    <property type="project" value="UniProtKB-SubCell"/>
</dbReference>
<dbReference type="Gene3D" id="1.25.40.10">
    <property type="entry name" value="Tetratricopeptide repeat domain"/>
    <property type="match status" value="2"/>
</dbReference>
<dbReference type="FunFam" id="1.25.40.10:FF:000385">
    <property type="entry name" value="Pentatricopeptide repeat-containing protein mitochondrial"/>
    <property type="match status" value="1"/>
</dbReference>
<dbReference type="OrthoDB" id="429961at2759"/>
<organism evidence="7 8">
    <name type="scientific">Colocasia esculenta</name>
    <name type="common">Wild taro</name>
    <name type="synonym">Arum esculentum</name>
    <dbReference type="NCBI Taxonomy" id="4460"/>
    <lineage>
        <taxon>Eukaryota</taxon>
        <taxon>Viridiplantae</taxon>
        <taxon>Streptophyta</taxon>
        <taxon>Embryophyta</taxon>
        <taxon>Tracheophyta</taxon>
        <taxon>Spermatophyta</taxon>
        <taxon>Magnoliopsida</taxon>
        <taxon>Liliopsida</taxon>
        <taxon>Araceae</taxon>
        <taxon>Aroideae</taxon>
        <taxon>Colocasieae</taxon>
        <taxon>Colocasia</taxon>
    </lineage>
</organism>
<dbReference type="EMBL" id="NMUH01000744">
    <property type="protein sequence ID" value="MQL84182.1"/>
    <property type="molecule type" value="Genomic_DNA"/>
</dbReference>
<feature type="repeat" description="PPR" evidence="6">
    <location>
        <begin position="182"/>
        <end position="216"/>
    </location>
</feature>
<dbReference type="PANTHER" id="PTHR45717:SF20">
    <property type="entry name" value="OS07G0598500 PROTEIN"/>
    <property type="match status" value="1"/>
</dbReference>
<dbReference type="PANTHER" id="PTHR45717">
    <property type="entry name" value="OS12G0527900 PROTEIN"/>
    <property type="match status" value="1"/>
</dbReference>
<gene>
    <name evidence="7" type="ORF">Taro_016666</name>
</gene>